<dbReference type="AlphaFoldDB" id="A0A6I4M939"/>
<comment type="caution">
    <text evidence="3">The sequence shown here is derived from an EMBL/GenBank/DDBJ whole genome shotgun (WGS) entry which is preliminary data.</text>
</comment>
<dbReference type="Gene3D" id="3.40.50.410">
    <property type="entry name" value="von Willebrand factor, type A domain"/>
    <property type="match status" value="1"/>
</dbReference>
<dbReference type="Pfam" id="PF00092">
    <property type="entry name" value="VWA"/>
    <property type="match status" value="1"/>
</dbReference>
<dbReference type="InterPro" id="IPR002035">
    <property type="entry name" value="VWF_A"/>
</dbReference>
<dbReference type="PROSITE" id="PS50234">
    <property type="entry name" value="VWFA"/>
    <property type="match status" value="1"/>
</dbReference>
<proteinExistence type="predicted"/>
<gene>
    <name evidence="3" type="ORF">F8568_009490</name>
</gene>
<dbReference type="InterPro" id="IPR036465">
    <property type="entry name" value="vWFA_dom_sf"/>
</dbReference>
<organism evidence="3 4">
    <name type="scientific">Actinomadura physcomitrii</name>
    <dbReference type="NCBI Taxonomy" id="2650748"/>
    <lineage>
        <taxon>Bacteria</taxon>
        <taxon>Bacillati</taxon>
        <taxon>Actinomycetota</taxon>
        <taxon>Actinomycetes</taxon>
        <taxon>Streptosporangiales</taxon>
        <taxon>Thermomonosporaceae</taxon>
        <taxon>Actinomadura</taxon>
    </lineage>
</organism>
<evidence type="ECO:0000259" key="2">
    <source>
        <dbReference type="PROSITE" id="PS50234"/>
    </source>
</evidence>
<protein>
    <submittedName>
        <fullName evidence="3">VWA domain-containing protein</fullName>
    </submittedName>
</protein>
<dbReference type="Pfam" id="PF13531">
    <property type="entry name" value="SBP_bac_11"/>
    <property type="match status" value="1"/>
</dbReference>
<dbReference type="SUPFAM" id="SSF53850">
    <property type="entry name" value="Periplasmic binding protein-like II"/>
    <property type="match status" value="1"/>
</dbReference>
<feature type="compositionally biased region" description="Low complexity" evidence="1">
    <location>
        <begin position="150"/>
        <end position="165"/>
    </location>
</feature>
<evidence type="ECO:0000256" key="1">
    <source>
        <dbReference type="SAM" id="MobiDB-lite"/>
    </source>
</evidence>
<feature type="compositionally biased region" description="Low complexity" evidence="1">
    <location>
        <begin position="182"/>
        <end position="205"/>
    </location>
</feature>
<name>A0A6I4M939_9ACTN</name>
<feature type="compositionally biased region" description="Pro residues" evidence="1">
    <location>
        <begin position="91"/>
        <end position="101"/>
    </location>
</feature>
<keyword evidence="4" id="KW-1185">Reference proteome</keyword>
<feature type="compositionally biased region" description="Low complexity" evidence="1">
    <location>
        <begin position="316"/>
        <end position="327"/>
    </location>
</feature>
<sequence>MCPALPSRFNNGTMPPEDGVDLPPLPLDLPGFSITPTPDPAPDAPEPGPAVPAEPPSAPLVPAPWSAVPTPPADPPAAAPSRARPGTHPRTTPPPAEPPLAEPAQAAPAPAESAPAGPARGEPAPGEPASEGPALAEPALDEPALDERAPAGSASAGPARGEPASDGLAFAEPALDESSPDEAAAVGPAPGEPAAGAGPAAVEPGDSLLPAPWWGVPEAQSAAGTADSAAAVSPDPSAASAGSVGAAGEVPDASSSASEDVPFLSAPPPPDQDLGASAEDRARPAPFGVPKTGPAARPMAGAPTVGVLPQAGFQQPGPEMGAPARGPEAPRRRGPRRPPPVLIAGVAALLVVAVLAAVKSFGGGGCGGRLALRVAADPAVAPAVTALAEKFNGADHEVGGRCVEVSTNTLPSSAMALALGGDRSAAQARADAYVLDSSLWLEIAGRTAERTGTALPRPVGSVASSPVVFAVARDVAPGALSWRAMAPGGNASLRLLAPEQSAAGMVALLMAKQAAGTGDKAIAGFTGILQSAQSVDGSAQGEAAAFDGLVRFGGGSTPVLAVPEQTVWRHAVAGGTPVRAVLPADGTLSLDFPLVTAPGRKADAARRFLAEVRSRAGASALAKAGLRPAGGGAAPAVSAVTGLAAAPATAAAAPGAVSEALEMWRRMHLGTRMLTVIDVSGSMLEQVRGTGRSRMAVTTGEVEKGMSLLPDSADMGLWAFSTGMDGRLPYKELVPVGRLGAADRGLTHRAAMQQALGRMRAKPDGDTGLYDSVLAAYRSVKAGYRGDMINIVLVLTDGRNDFAGGLSEQALLGQLKAEYDASRPVQVVGLGFGPGVDLGALQRIAQATGGAAYQIRDPRQIHELFQQSAALKICDDPRQCPVG</sequence>
<dbReference type="SUPFAM" id="SSF53300">
    <property type="entry name" value="vWA-like"/>
    <property type="match status" value="1"/>
</dbReference>
<feature type="domain" description="VWFA" evidence="2">
    <location>
        <begin position="672"/>
        <end position="868"/>
    </location>
</feature>
<feature type="compositionally biased region" description="Pro residues" evidence="1">
    <location>
        <begin position="69"/>
        <end position="78"/>
    </location>
</feature>
<dbReference type="SMART" id="SM00327">
    <property type="entry name" value="VWA"/>
    <property type="match status" value="1"/>
</dbReference>
<feature type="compositionally biased region" description="Low complexity" evidence="1">
    <location>
        <begin position="219"/>
        <end position="247"/>
    </location>
</feature>
<dbReference type="Proteomes" id="UP000462055">
    <property type="component" value="Unassembled WGS sequence"/>
</dbReference>
<reference evidence="3" key="1">
    <citation type="submission" date="2019-12" db="EMBL/GenBank/DDBJ databases">
        <title>Actinomadura physcomitrii sp. nov., a novel actinomycete isolated from moss [Physcomitrium sphaericum (Ludw) Fuernr].</title>
        <authorList>
            <person name="Zhuang X."/>
        </authorList>
    </citation>
    <scope>NUCLEOTIDE SEQUENCE [LARGE SCALE GENOMIC DNA]</scope>
    <source>
        <strain evidence="3">LD22</strain>
    </source>
</reference>
<feature type="compositionally biased region" description="Pro residues" evidence="1">
    <location>
        <begin position="37"/>
        <end position="62"/>
    </location>
</feature>
<feature type="compositionally biased region" description="Low complexity" evidence="1">
    <location>
        <begin position="102"/>
        <end position="138"/>
    </location>
</feature>
<evidence type="ECO:0000313" key="3">
    <source>
        <dbReference type="EMBL" id="MWA00607.1"/>
    </source>
</evidence>
<feature type="compositionally biased region" description="Low complexity" evidence="1">
    <location>
        <begin position="79"/>
        <end position="90"/>
    </location>
</feature>
<feature type="region of interest" description="Disordered" evidence="1">
    <location>
        <begin position="1"/>
        <end position="338"/>
    </location>
</feature>
<evidence type="ECO:0000313" key="4">
    <source>
        <dbReference type="Proteomes" id="UP000462055"/>
    </source>
</evidence>
<accession>A0A6I4M939</accession>
<dbReference type="EMBL" id="WBMS02000006">
    <property type="protein sequence ID" value="MWA00607.1"/>
    <property type="molecule type" value="Genomic_DNA"/>
</dbReference>